<dbReference type="InterPro" id="IPR008979">
    <property type="entry name" value="Galactose-bd-like_sf"/>
</dbReference>
<evidence type="ECO:0000313" key="6">
    <source>
        <dbReference type="EMBL" id="OQJ97132.1"/>
    </source>
</evidence>
<feature type="signal peptide" evidence="3">
    <location>
        <begin position="1"/>
        <end position="20"/>
    </location>
</feature>
<reference evidence="6 7" key="1">
    <citation type="submission" date="2015-08" db="EMBL/GenBank/DDBJ databases">
        <title>Draft Genome Sequences of Vibrio parahaemolyticus Strains.</title>
        <authorList>
            <person name="Gonzalez-Escalona N."/>
            <person name="DePaola A."/>
        </authorList>
    </citation>
    <scope>NUCLEOTIDE SEQUENCE [LARGE SCALE GENOMIC DNA]</scope>
    <source>
        <strain evidence="6 7">CFSAN001621</strain>
    </source>
</reference>
<sequence>MKFKLLALSLALAGVQVTNAAQWDYPSAAVTVTNQAEALRYLQDNYASAGELKFRYQTRSQLGDHYNFDVWVDGQYQPQRTIVLSTNQDRQIERIFKSLEDTVIRNGEAMPAAELELPVRLEVTEPPALNSGELVTVPVSVFDPDLRTMQQQAAPDSAWNSLEDYPQPLQYVEKQIQVLQSDGKFYLANERVKQVDALALLPTPAVGAEPVRDTSSILPPEGVQSFADVKAMQSAQLGDNAFLQLMAFYHLDNSLQYLSSLSYDLFEEPLRFDGRGLALDNSSYYTGSRALMLGVGGVSPDAADADVILHELGHGIHYQIVPDWAYGHTGAIGEGVGDYWAGSASYRTQYLDAARRGQEFEIDTVFNWDGMFGVRRATRSLWNQRARYFEGAEYRAHESVGGELGDELWSTPLFQALKASVARYGDGSDRVFRDFDSIVLEGMYGVGRGVKMHDLAESTVFAATMLFPEKEYAQILKDSFAQHNLLKVPFNARYQSRYIKAGEMVELTLSHTGRSASVKGNWSLNNDTSKAVDVELANTASFSANLPTGLTCGAPFESKVSLDYQFAEGLKAQSWQNVTALVNGIPLLLNKPKTIEDALTDASINSRGQEVQGNKIFVQTLSDKTQKIDDSFAVYLDIEHANLADLHITLTSPQGQSVVLFNHQPSQSGGFTGYFTVQHDSELQALVGEPSWGTWRLEVSDRVVGNSGALKAWGVSHFNQYQCGADTTSKSNGNGSGGSGSPWALFGLLVLSMLRVVRSRNNDSSKRR</sequence>
<keyword evidence="3" id="KW-0732">Signal</keyword>
<dbReference type="GO" id="GO:0006508">
    <property type="term" value="P:proteolysis"/>
    <property type="evidence" value="ECO:0007669"/>
    <property type="project" value="UniProtKB-KW"/>
</dbReference>
<dbReference type="Pfam" id="PF01483">
    <property type="entry name" value="P_proprotein"/>
    <property type="match status" value="1"/>
</dbReference>
<dbReference type="EMBL" id="CP023247">
    <property type="protein sequence ID" value="ASZ50346.1"/>
    <property type="molecule type" value="Genomic_DNA"/>
</dbReference>
<dbReference type="SUPFAM" id="SSF55486">
    <property type="entry name" value="Metalloproteases ('zincins'), catalytic domain"/>
    <property type="match status" value="1"/>
</dbReference>
<keyword evidence="2" id="KW-0378">Hydrolase</keyword>
<reference evidence="5" key="2">
    <citation type="submission" date="2017-09" db="EMBL/GenBank/DDBJ databases">
        <authorList>
            <person name="Ehlers B."/>
            <person name="Leendertz F.H."/>
        </authorList>
    </citation>
    <scope>NUCLEOTIDE SEQUENCE</scope>
    <source>
        <strain evidence="5">MAVP-26</strain>
    </source>
</reference>
<dbReference type="AlphaFoldDB" id="A0A249W139"/>
<dbReference type="EMBL" id="LHQV01000020">
    <property type="protein sequence ID" value="OQJ97132.1"/>
    <property type="molecule type" value="Genomic_DNA"/>
</dbReference>
<evidence type="ECO:0000259" key="4">
    <source>
        <dbReference type="PROSITE" id="PS51829"/>
    </source>
</evidence>
<dbReference type="GO" id="GO:0004252">
    <property type="term" value="F:serine-type endopeptidase activity"/>
    <property type="evidence" value="ECO:0007669"/>
    <property type="project" value="InterPro"/>
</dbReference>
<dbReference type="Gene3D" id="2.60.120.260">
    <property type="entry name" value="Galactose-binding domain-like"/>
    <property type="match status" value="1"/>
</dbReference>
<dbReference type="Proteomes" id="UP000191946">
    <property type="component" value="Unassembled WGS sequence"/>
</dbReference>
<feature type="chain" id="PRO_5044570425" evidence="3">
    <location>
        <begin position="21"/>
        <end position="768"/>
    </location>
</feature>
<evidence type="ECO:0000256" key="2">
    <source>
        <dbReference type="ARBA" id="ARBA00022801"/>
    </source>
</evidence>
<name>A0A249W139_VIBPH</name>
<keyword evidence="7" id="KW-1185">Reference proteome</keyword>
<feature type="domain" description="P/Homo B" evidence="4">
    <location>
        <begin position="570"/>
        <end position="726"/>
    </location>
</feature>
<dbReference type="RefSeq" id="WP_005499751.1">
    <property type="nucleotide sequence ID" value="NZ_CP023247.2"/>
</dbReference>
<organism evidence="5">
    <name type="scientific">Vibrio parahaemolyticus</name>
    <dbReference type="NCBI Taxonomy" id="670"/>
    <lineage>
        <taxon>Bacteria</taxon>
        <taxon>Pseudomonadati</taxon>
        <taxon>Pseudomonadota</taxon>
        <taxon>Gammaproteobacteria</taxon>
        <taxon>Vibrionales</taxon>
        <taxon>Vibrionaceae</taxon>
        <taxon>Vibrio</taxon>
    </lineage>
</organism>
<evidence type="ECO:0000256" key="3">
    <source>
        <dbReference type="SAM" id="SignalP"/>
    </source>
</evidence>
<accession>A0A249W139</accession>
<proteinExistence type="predicted"/>
<keyword evidence="1" id="KW-0645">Protease</keyword>
<dbReference type="InterPro" id="IPR002884">
    <property type="entry name" value="P_dom"/>
</dbReference>
<dbReference type="SUPFAM" id="SSF49785">
    <property type="entry name" value="Galactose-binding domain-like"/>
    <property type="match status" value="1"/>
</dbReference>
<protein>
    <submittedName>
        <fullName evidence="5">Propeptide, peptidase</fullName>
    </submittedName>
</protein>
<evidence type="ECO:0000313" key="7">
    <source>
        <dbReference type="Proteomes" id="UP000191946"/>
    </source>
</evidence>
<evidence type="ECO:0000313" key="5">
    <source>
        <dbReference type="EMBL" id="ASZ50346.1"/>
    </source>
</evidence>
<dbReference type="PROSITE" id="PS51829">
    <property type="entry name" value="P_HOMO_B"/>
    <property type="match status" value="1"/>
</dbReference>
<evidence type="ECO:0000256" key="1">
    <source>
        <dbReference type="ARBA" id="ARBA00022670"/>
    </source>
</evidence>
<gene>
    <name evidence="6" type="ORF">AKG60_19855</name>
    <name evidence="5" type="ORF">YA91_07130</name>
</gene>